<evidence type="ECO:0000256" key="2">
    <source>
        <dbReference type="ARBA" id="ARBA00022722"/>
    </source>
</evidence>
<dbReference type="Pfam" id="PF08340">
    <property type="entry name" value="YicC-like_C"/>
    <property type="match status" value="1"/>
</dbReference>
<evidence type="ECO:0000313" key="9">
    <source>
        <dbReference type="Proteomes" id="UP001596022"/>
    </source>
</evidence>
<evidence type="ECO:0000256" key="5">
    <source>
        <dbReference type="ARBA" id="ARBA00035648"/>
    </source>
</evidence>
<dbReference type="EC" id="3.1.-.-" evidence="8"/>
<dbReference type="Pfam" id="PF03755">
    <property type="entry name" value="YicC-like_N"/>
    <property type="match status" value="1"/>
</dbReference>
<dbReference type="RefSeq" id="WP_376844342.1">
    <property type="nucleotide sequence ID" value="NZ_JBHSFW010000001.1"/>
</dbReference>
<feature type="domain" description="Endoribonuclease YicC-like N-terminal" evidence="6">
    <location>
        <begin position="3"/>
        <end position="156"/>
    </location>
</feature>
<proteinExistence type="inferred from homology"/>
<comment type="similarity">
    <text evidence="5">Belongs to the YicC/YloC family.</text>
</comment>
<reference evidence="9" key="1">
    <citation type="journal article" date="2019" name="Int. J. Syst. Evol. Microbiol.">
        <title>The Global Catalogue of Microorganisms (GCM) 10K type strain sequencing project: providing services to taxonomists for standard genome sequencing and annotation.</title>
        <authorList>
            <consortium name="The Broad Institute Genomics Platform"/>
            <consortium name="The Broad Institute Genome Sequencing Center for Infectious Disease"/>
            <person name="Wu L."/>
            <person name="Ma J."/>
        </authorList>
    </citation>
    <scope>NUCLEOTIDE SEQUENCE [LARGE SCALE GENOMIC DNA]</scope>
    <source>
        <strain evidence="9">CGMCC 1.16306</strain>
    </source>
</reference>
<keyword evidence="4 8" id="KW-0378">Hydrolase</keyword>
<dbReference type="InterPro" id="IPR013527">
    <property type="entry name" value="YicC-like_N"/>
</dbReference>
<sequence length="293" mass="33519">MLLSMTGYGRATVRDEKRTCSVEIKSVNHRYLDITFQMPKTLAPLEDRLKRIVSDALRRGKVNVEITVADNGFRHTEIEVNWALIDRYAKIMQQMTDRYQLAKGAKLSDFMGLPDVFTVTEVSDEADAIEPLAMTALDHALQDVTAMRLAEGGHLQKDLEARLSEINACLKKLATLAESFLSEYRERLERRMREFLEDCAAVDESRLLNEVAVYADKTDINEELTRLKSHCDQFYAIMEEENPKGRKLDFLLQEMHREINTIGAKTGHIAASQAVITIKNELEKLREQVQNIE</sequence>
<evidence type="ECO:0000259" key="6">
    <source>
        <dbReference type="Pfam" id="PF03755"/>
    </source>
</evidence>
<evidence type="ECO:0000256" key="1">
    <source>
        <dbReference type="ARBA" id="ARBA00001968"/>
    </source>
</evidence>
<keyword evidence="2" id="KW-0540">Nuclease</keyword>
<dbReference type="GO" id="GO:0016787">
    <property type="term" value="F:hydrolase activity"/>
    <property type="evidence" value="ECO:0007669"/>
    <property type="project" value="UniProtKB-KW"/>
</dbReference>
<keyword evidence="9" id="KW-1185">Reference proteome</keyword>
<evidence type="ECO:0000256" key="3">
    <source>
        <dbReference type="ARBA" id="ARBA00022759"/>
    </source>
</evidence>
<gene>
    <name evidence="8" type="ORF">ACFO4N_00930</name>
</gene>
<dbReference type="InterPro" id="IPR005229">
    <property type="entry name" value="YicC/YloC-like"/>
</dbReference>
<dbReference type="NCBIfam" id="TIGR00255">
    <property type="entry name" value="YicC/YloC family endoribonuclease"/>
    <property type="match status" value="1"/>
</dbReference>
<comment type="caution">
    <text evidence="8">The sequence shown here is derived from an EMBL/GenBank/DDBJ whole genome shotgun (WGS) entry which is preliminary data.</text>
</comment>
<dbReference type="Proteomes" id="UP001596022">
    <property type="component" value="Unassembled WGS sequence"/>
</dbReference>
<dbReference type="InterPro" id="IPR013551">
    <property type="entry name" value="YicC-like_C"/>
</dbReference>
<evidence type="ECO:0000313" key="8">
    <source>
        <dbReference type="EMBL" id="MFC4617287.1"/>
    </source>
</evidence>
<dbReference type="PANTHER" id="PTHR30636">
    <property type="entry name" value="UPF0701 PROTEIN YICC"/>
    <property type="match status" value="1"/>
</dbReference>
<feature type="domain" description="Endoribonuclease YicC-like C-terminal" evidence="7">
    <location>
        <begin position="176"/>
        <end position="293"/>
    </location>
</feature>
<dbReference type="EMBL" id="JBHSFW010000001">
    <property type="protein sequence ID" value="MFC4617287.1"/>
    <property type="molecule type" value="Genomic_DNA"/>
</dbReference>
<name>A0ABV9GG48_9BACL</name>
<evidence type="ECO:0000256" key="4">
    <source>
        <dbReference type="ARBA" id="ARBA00022801"/>
    </source>
</evidence>
<evidence type="ECO:0000259" key="7">
    <source>
        <dbReference type="Pfam" id="PF08340"/>
    </source>
</evidence>
<keyword evidence="3" id="KW-0255">Endonuclease</keyword>
<dbReference type="PANTHER" id="PTHR30636:SF3">
    <property type="entry name" value="UPF0701 PROTEIN YICC"/>
    <property type="match status" value="1"/>
</dbReference>
<accession>A0ABV9GG48</accession>
<comment type="cofactor">
    <cofactor evidence="1">
        <name>a divalent metal cation</name>
        <dbReference type="ChEBI" id="CHEBI:60240"/>
    </cofactor>
</comment>
<organism evidence="8 9">
    <name type="scientific">Camelliibacillus cellulosilyticus</name>
    <dbReference type="NCBI Taxonomy" id="2174486"/>
    <lineage>
        <taxon>Bacteria</taxon>
        <taxon>Bacillati</taxon>
        <taxon>Bacillota</taxon>
        <taxon>Bacilli</taxon>
        <taxon>Bacillales</taxon>
        <taxon>Sporolactobacillaceae</taxon>
        <taxon>Camelliibacillus</taxon>
    </lineage>
</organism>
<protein>
    <submittedName>
        <fullName evidence="8">YicC/YloC family endoribonuclease</fullName>
        <ecNumber evidence="8">3.1.-.-</ecNumber>
    </submittedName>
</protein>